<accession>A0A382HTZ0</accession>
<protein>
    <submittedName>
        <fullName evidence="1">Uncharacterized protein</fullName>
    </submittedName>
</protein>
<name>A0A382HTZ0_9ZZZZ</name>
<gene>
    <name evidence="1" type="ORF">METZ01_LOCUS243503</name>
</gene>
<dbReference type="EMBL" id="UINC01063233">
    <property type="protein sequence ID" value="SVB90649.1"/>
    <property type="molecule type" value="Genomic_DNA"/>
</dbReference>
<dbReference type="AlphaFoldDB" id="A0A382HTZ0"/>
<evidence type="ECO:0000313" key="1">
    <source>
        <dbReference type="EMBL" id="SVB90649.1"/>
    </source>
</evidence>
<organism evidence="1">
    <name type="scientific">marine metagenome</name>
    <dbReference type="NCBI Taxonomy" id="408172"/>
    <lineage>
        <taxon>unclassified sequences</taxon>
        <taxon>metagenomes</taxon>
        <taxon>ecological metagenomes</taxon>
    </lineage>
</organism>
<reference evidence="1" key="1">
    <citation type="submission" date="2018-05" db="EMBL/GenBank/DDBJ databases">
        <authorList>
            <person name="Lanie J.A."/>
            <person name="Ng W.-L."/>
            <person name="Kazmierczak K.M."/>
            <person name="Andrzejewski T.M."/>
            <person name="Davidsen T.M."/>
            <person name="Wayne K.J."/>
            <person name="Tettelin H."/>
            <person name="Glass J.I."/>
            <person name="Rusch D."/>
            <person name="Podicherti R."/>
            <person name="Tsui H.-C.T."/>
            <person name="Winkler M.E."/>
        </authorList>
    </citation>
    <scope>NUCLEOTIDE SEQUENCE</scope>
</reference>
<feature type="non-terminal residue" evidence="1">
    <location>
        <position position="1"/>
    </location>
</feature>
<sequence>EINIKVRNSGTASAYYCIVMDYELNSDDLLAKNSHLIVQGLGHWLDVTYGTDYSIPPDGQENLLILEKRLDRDGLMFSQYVGSFVYKIQRFEKLSSPAGPGCRS</sequence>
<proteinExistence type="predicted"/>